<evidence type="ECO:0000313" key="3">
    <source>
        <dbReference type="Proteomes" id="UP000290289"/>
    </source>
</evidence>
<feature type="region of interest" description="Disordered" evidence="1">
    <location>
        <begin position="34"/>
        <end position="115"/>
    </location>
</feature>
<feature type="non-terminal residue" evidence="2">
    <location>
        <position position="1"/>
    </location>
</feature>
<evidence type="ECO:0000313" key="2">
    <source>
        <dbReference type="EMBL" id="RXH83200.1"/>
    </source>
</evidence>
<protein>
    <submittedName>
        <fullName evidence="2">Uncharacterized protein</fullName>
    </submittedName>
</protein>
<dbReference type="AlphaFoldDB" id="A0A498IJ06"/>
<feature type="compositionally biased region" description="Polar residues" evidence="1">
    <location>
        <begin position="97"/>
        <end position="115"/>
    </location>
</feature>
<dbReference type="EMBL" id="RDQH01000337">
    <property type="protein sequence ID" value="RXH83200.1"/>
    <property type="molecule type" value="Genomic_DNA"/>
</dbReference>
<feature type="region of interest" description="Disordered" evidence="1">
    <location>
        <begin position="1"/>
        <end position="20"/>
    </location>
</feature>
<accession>A0A498IJ06</accession>
<feature type="compositionally biased region" description="Polar residues" evidence="1">
    <location>
        <begin position="55"/>
        <end position="66"/>
    </location>
</feature>
<evidence type="ECO:0000256" key="1">
    <source>
        <dbReference type="SAM" id="MobiDB-lite"/>
    </source>
</evidence>
<name>A0A498IJ06_MALDO</name>
<comment type="caution">
    <text evidence="2">The sequence shown here is derived from an EMBL/GenBank/DDBJ whole genome shotgun (WGS) entry which is preliminary data.</text>
</comment>
<proteinExistence type="predicted"/>
<dbReference type="Proteomes" id="UP000290289">
    <property type="component" value="Chromosome 11"/>
</dbReference>
<reference evidence="2 3" key="1">
    <citation type="submission" date="2018-10" db="EMBL/GenBank/DDBJ databases">
        <title>A high-quality apple genome assembly.</title>
        <authorList>
            <person name="Hu J."/>
        </authorList>
    </citation>
    <scope>NUCLEOTIDE SEQUENCE [LARGE SCALE GENOMIC DNA]</scope>
    <source>
        <strain evidence="3">cv. HFTH1</strain>
        <tissue evidence="2">Young leaf</tissue>
    </source>
</reference>
<organism evidence="2 3">
    <name type="scientific">Malus domestica</name>
    <name type="common">Apple</name>
    <name type="synonym">Pyrus malus</name>
    <dbReference type="NCBI Taxonomy" id="3750"/>
    <lineage>
        <taxon>Eukaryota</taxon>
        <taxon>Viridiplantae</taxon>
        <taxon>Streptophyta</taxon>
        <taxon>Embryophyta</taxon>
        <taxon>Tracheophyta</taxon>
        <taxon>Spermatophyta</taxon>
        <taxon>Magnoliopsida</taxon>
        <taxon>eudicotyledons</taxon>
        <taxon>Gunneridae</taxon>
        <taxon>Pentapetalae</taxon>
        <taxon>rosids</taxon>
        <taxon>fabids</taxon>
        <taxon>Rosales</taxon>
        <taxon>Rosaceae</taxon>
        <taxon>Amygdaloideae</taxon>
        <taxon>Maleae</taxon>
        <taxon>Malus</taxon>
    </lineage>
</organism>
<gene>
    <name evidence="2" type="ORF">DVH24_003698</name>
</gene>
<keyword evidence="3" id="KW-1185">Reference proteome</keyword>
<sequence>WQHQQQQQALKAEQTSRGGNVLVPILENGLFSADQKELTGQDQGGINEAAPINLGGSSPESPSDSRTWLDQKSEEERQTMELQAKVQEQLQKPKEGNNASNNLDHHSSQSTSSIVDQHHNNISKSNRSAAAAVVEVDVKIIGSEAMICVQTPNQDYPYAKG</sequence>
<feature type="compositionally biased region" description="Basic and acidic residues" evidence="1">
    <location>
        <begin position="67"/>
        <end position="79"/>
    </location>
</feature>